<dbReference type="Gene3D" id="3.30.160.60">
    <property type="entry name" value="Classic Zinc Finger"/>
    <property type="match status" value="1"/>
</dbReference>
<dbReference type="PANTHER" id="PTHR48125">
    <property type="entry name" value="LP07818P1"/>
    <property type="match status" value="1"/>
</dbReference>
<feature type="compositionally biased region" description="Polar residues" evidence="2">
    <location>
        <begin position="337"/>
        <end position="356"/>
    </location>
</feature>
<organism evidence="4 5">
    <name type="scientific">Melanomma pulvis-pyrius CBS 109.77</name>
    <dbReference type="NCBI Taxonomy" id="1314802"/>
    <lineage>
        <taxon>Eukaryota</taxon>
        <taxon>Fungi</taxon>
        <taxon>Dikarya</taxon>
        <taxon>Ascomycota</taxon>
        <taxon>Pezizomycotina</taxon>
        <taxon>Dothideomycetes</taxon>
        <taxon>Pleosporomycetidae</taxon>
        <taxon>Pleosporales</taxon>
        <taxon>Melanommataceae</taxon>
        <taxon>Melanomma</taxon>
    </lineage>
</organism>
<dbReference type="SMART" id="SM00384">
    <property type="entry name" value="AT_hook"/>
    <property type="match status" value="3"/>
</dbReference>
<accession>A0A6A6XA81</accession>
<feature type="compositionally biased region" description="Polar residues" evidence="2">
    <location>
        <begin position="149"/>
        <end position="173"/>
    </location>
</feature>
<feature type="region of interest" description="Disordered" evidence="2">
    <location>
        <begin position="142"/>
        <end position="234"/>
    </location>
</feature>
<keyword evidence="1" id="KW-0862">Zinc</keyword>
<feature type="domain" description="C2H2-type" evidence="3">
    <location>
        <begin position="945"/>
        <end position="975"/>
    </location>
</feature>
<feature type="compositionally biased region" description="Basic and acidic residues" evidence="2">
    <location>
        <begin position="1065"/>
        <end position="1081"/>
    </location>
</feature>
<feature type="region of interest" description="Disordered" evidence="2">
    <location>
        <begin position="395"/>
        <end position="471"/>
    </location>
</feature>
<dbReference type="PANTHER" id="PTHR48125:SF12">
    <property type="entry name" value="AT HOOK TRANSCRIPTION FACTOR FAMILY-RELATED"/>
    <property type="match status" value="1"/>
</dbReference>
<keyword evidence="1" id="KW-0863">Zinc-finger</keyword>
<gene>
    <name evidence="4" type="ORF">K505DRAFT_245279</name>
</gene>
<dbReference type="OrthoDB" id="5424797at2759"/>
<evidence type="ECO:0000313" key="5">
    <source>
        <dbReference type="Proteomes" id="UP000799757"/>
    </source>
</evidence>
<feature type="region of interest" description="Disordered" evidence="2">
    <location>
        <begin position="844"/>
        <end position="914"/>
    </location>
</feature>
<feature type="compositionally biased region" description="Acidic residues" evidence="2">
    <location>
        <begin position="1132"/>
        <end position="1145"/>
    </location>
</feature>
<reference evidence="4" key="1">
    <citation type="journal article" date="2020" name="Stud. Mycol.">
        <title>101 Dothideomycetes genomes: a test case for predicting lifestyles and emergence of pathogens.</title>
        <authorList>
            <person name="Haridas S."/>
            <person name="Albert R."/>
            <person name="Binder M."/>
            <person name="Bloem J."/>
            <person name="Labutti K."/>
            <person name="Salamov A."/>
            <person name="Andreopoulos B."/>
            <person name="Baker S."/>
            <person name="Barry K."/>
            <person name="Bills G."/>
            <person name="Bluhm B."/>
            <person name="Cannon C."/>
            <person name="Castanera R."/>
            <person name="Culley D."/>
            <person name="Daum C."/>
            <person name="Ezra D."/>
            <person name="Gonzalez J."/>
            <person name="Henrissat B."/>
            <person name="Kuo A."/>
            <person name="Liang C."/>
            <person name="Lipzen A."/>
            <person name="Lutzoni F."/>
            <person name="Magnuson J."/>
            <person name="Mondo S."/>
            <person name="Nolan M."/>
            <person name="Ohm R."/>
            <person name="Pangilinan J."/>
            <person name="Park H.-J."/>
            <person name="Ramirez L."/>
            <person name="Alfaro M."/>
            <person name="Sun H."/>
            <person name="Tritt A."/>
            <person name="Yoshinaga Y."/>
            <person name="Zwiers L.-H."/>
            <person name="Turgeon B."/>
            <person name="Goodwin S."/>
            <person name="Spatafora J."/>
            <person name="Crous P."/>
            <person name="Grigoriev I."/>
        </authorList>
    </citation>
    <scope>NUCLEOTIDE SEQUENCE</scope>
    <source>
        <strain evidence="4">CBS 109.77</strain>
    </source>
</reference>
<dbReference type="Proteomes" id="UP000799757">
    <property type="component" value="Unassembled WGS sequence"/>
</dbReference>
<dbReference type="AlphaFoldDB" id="A0A6A6XA81"/>
<sequence>MASDNYNTFNYPYQQSSAQQYSGYQTAPAASNNASQPSQQYQQAPPVATTQAADYMSYPAQSYSGQSNTYSGGHDNSWTAADYGAHRETTSRAAEVLRNMSNNSYTPSTTGSVIQSGLTATNTSAAISARYPMGTAQSQRVQPPHLAHATQNAYGTSQARPRSSMYNQPQRSASPVPPPYAHRTTTPIDSGRSVAVGPANQYHGSSRRHLPTVEAPRNTQTTGMPTSYSYAESQVPTPVVQTTPTISEQYNQNAVTVDPMAVYDPWPQYQRKQEALRAQKAIEDDARAEEERKAEEARLEEERKTEEEERARHPIPVALPPTELKSKEAQPNKKPQKQQSTASDAGSSNSGGTTQESYDDPAAKLEAEIRAMMAKMRELNGKDPALLARIWEEERRSKAPKSPTPQPVQVSVPQTANHRKKAVSKEASDTAAIATKPLPPTSIQPAPSIPKAQATASSARPAGNTIWPPEKKSQLAKAAAVYLKAQNPSKPLDADKILIMLDSNPSYIELCERLETLGLKLDRAAFAKSLLTAVPDVNSASRHSAPRAPPMASNGTVVQRVQAPPALPARNVATPAAPSPQNLSPASSLDRRSLQTFPDKSASASHFPVPVAEMVPIKVGLTRPANKEEAARKRNFNDLIDLTFLSEEEDGEPPLKKQNVNSMYSYGSPGPMHNIIDVDERKPLSNNFPVPASSAQAALVGAHPPQYAPRTLRYPNLVQPLDRKKALRRNTYNIKTIARDVLLACGRHPDERQLNAHLDILRTNLPQITSDADLSTIRWDLIDPGEPPRGYFQYGVQGADVDDADDESTDNEDGGARARAQAIGSEGAIDTRVQALPEATNPFKVKRRGRPPRHSAFRAATQYGPDGNPLPKKKGRPVGWRKSVHGSPMAQSRPGVNGHSGPIANRFVPSHPSTLRTVRTGDGEPILLSSRSPSIANNVLRYEAFKCRWGNCKAELHNMETLKKHVLKIHRKETPRGTLECLWGDCGKEVTSVDQVTNLRMERHVPFTFTKETEWHEHLDDKHFNPIMWEQGDGPASGLSDAHDSEAYLSDAQGRQVTPRITADPARHGRESPFTHAEPSRVPRGRGRPPKASPAHDAQKYLVSQKKRVGGPGIDRGGATLVTEKRRKGFSDNDDTEEEFVDVES</sequence>
<feature type="region of interest" description="Disordered" evidence="2">
    <location>
        <begin position="18"/>
        <end position="53"/>
    </location>
</feature>
<keyword evidence="5" id="KW-1185">Reference proteome</keyword>
<feature type="compositionally biased region" description="Polar residues" evidence="2">
    <location>
        <begin position="217"/>
        <end position="232"/>
    </location>
</feature>
<name>A0A6A6XA81_9PLEO</name>
<dbReference type="PROSITE" id="PS50157">
    <property type="entry name" value="ZINC_FINGER_C2H2_2"/>
    <property type="match status" value="1"/>
</dbReference>
<dbReference type="InterPro" id="IPR017956">
    <property type="entry name" value="AT_hook_DNA-bd_motif"/>
</dbReference>
<feature type="region of interest" description="Disordered" evidence="2">
    <location>
        <begin position="274"/>
        <end position="361"/>
    </location>
</feature>
<keyword evidence="1" id="KW-0479">Metal-binding</keyword>
<dbReference type="InterPro" id="IPR013087">
    <property type="entry name" value="Znf_C2H2_type"/>
</dbReference>
<feature type="region of interest" description="Disordered" evidence="2">
    <location>
        <begin position="1064"/>
        <end position="1145"/>
    </location>
</feature>
<dbReference type="GO" id="GO:0003677">
    <property type="term" value="F:DNA binding"/>
    <property type="evidence" value="ECO:0007669"/>
    <property type="project" value="InterPro"/>
</dbReference>
<feature type="compositionally biased region" description="Basic and acidic residues" evidence="2">
    <location>
        <begin position="274"/>
        <end position="312"/>
    </location>
</feature>
<feature type="compositionally biased region" description="Basic residues" evidence="2">
    <location>
        <begin position="844"/>
        <end position="856"/>
    </location>
</feature>
<dbReference type="GO" id="GO:0008270">
    <property type="term" value="F:zinc ion binding"/>
    <property type="evidence" value="ECO:0007669"/>
    <property type="project" value="UniProtKB-KW"/>
</dbReference>
<proteinExistence type="predicted"/>
<protein>
    <recommendedName>
        <fullName evidence="3">C2H2-type domain-containing protein</fullName>
    </recommendedName>
</protein>
<dbReference type="PROSITE" id="PS00028">
    <property type="entry name" value="ZINC_FINGER_C2H2_1"/>
    <property type="match status" value="1"/>
</dbReference>
<feature type="compositionally biased region" description="Polar residues" evidence="2">
    <location>
        <begin position="594"/>
        <end position="603"/>
    </location>
</feature>
<feature type="region of interest" description="Disordered" evidence="2">
    <location>
        <begin position="570"/>
        <end position="603"/>
    </location>
</feature>
<evidence type="ECO:0000256" key="1">
    <source>
        <dbReference type="PROSITE-ProRule" id="PRU00042"/>
    </source>
</evidence>
<evidence type="ECO:0000313" key="4">
    <source>
        <dbReference type="EMBL" id="KAF2793054.1"/>
    </source>
</evidence>
<evidence type="ECO:0000256" key="2">
    <source>
        <dbReference type="SAM" id="MobiDB-lite"/>
    </source>
</evidence>
<dbReference type="EMBL" id="MU001944">
    <property type="protein sequence ID" value="KAF2793054.1"/>
    <property type="molecule type" value="Genomic_DNA"/>
</dbReference>
<evidence type="ECO:0000259" key="3">
    <source>
        <dbReference type="PROSITE" id="PS50157"/>
    </source>
</evidence>